<comment type="caution">
    <text evidence="4">The sequence shown here is derived from an EMBL/GenBank/DDBJ whole genome shotgun (WGS) entry which is preliminary data.</text>
</comment>
<dbReference type="PROSITE" id="PS51186">
    <property type="entry name" value="GNAT"/>
    <property type="match status" value="1"/>
</dbReference>
<protein>
    <submittedName>
        <fullName evidence="4">GNAT family N-acetyltransferase</fullName>
    </submittedName>
</protein>
<organism evidence="4 5">
    <name type="scientific">Aquipseudomonas alcaligenes</name>
    <name type="common">Pseudomonas alcaligenes</name>
    <dbReference type="NCBI Taxonomy" id="43263"/>
    <lineage>
        <taxon>Bacteria</taxon>
        <taxon>Pseudomonadati</taxon>
        <taxon>Pseudomonadota</taxon>
        <taxon>Gammaproteobacteria</taxon>
        <taxon>Pseudomonadales</taxon>
        <taxon>Pseudomonadaceae</taxon>
        <taxon>Aquipseudomonas</taxon>
    </lineage>
</organism>
<sequence>MQIRAISPADHAALLDLWRRTPGLCVRAEDAYEPFCRYLARNPELSLLAEVDGQLAGCLLVGHDGRRGYLQHLVVDMPWRGRGLARALLDEALSRLAALGVGKSHVFVLRDAPVALAFWQAQRGWGERRDIQVFSTQGGAG</sequence>
<evidence type="ECO:0000256" key="1">
    <source>
        <dbReference type="ARBA" id="ARBA00022679"/>
    </source>
</evidence>
<evidence type="ECO:0000313" key="5">
    <source>
        <dbReference type="Proteomes" id="UP000248146"/>
    </source>
</evidence>
<dbReference type="InterPro" id="IPR016181">
    <property type="entry name" value="Acyl_CoA_acyltransferase"/>
</dbReference>
<keyword evidence="2" id="KW-0012">Acyltransferase</keyword>
<keyword evidence="1 4" id="KW-0808">Transferase</keyword>
<dbReference type="Pfam" id="PF00583">
    <property type="entry name" value="Acetyltransf_1"/>
    <property type="match status" value="1"/>
</dbReference>
<dbReference type="Gene3D" id="3.40.630.30">
    <property type="match status" value="1"/>
</dbReference>
<evidence type="ECO:0000313" key="4">
    <source>
        <dbReference type="EMBL" id="PYC28138.1"/>
    </source>
</evidence>
<dbReference type="InterPro" id="IPR000182">
    <property type="entry name" value="GNAT_dom"/>
</dbReference>
<dbReference type="GO" id="GO:0016747">
    <property type="term" value="F:acyltransferase activity, transferring groups other than amino-acyl groups"/>
    <property type="evidence" value="ECO:0007669"/>
    <property type="project" value="InterPro"/>
</dbReference>
<dbReference type="PANTHER" id="PTHR43877">
    <property type="entry name" value="AMINOALKYLPHOSPHONATE N-ACETYLTRANSFERASE-RELATED-RELATED"/>
    <property type="match status" value="1"/>
</dbReference>
<dbReference type="CDD" id="cd04301">
    <property type="entry name" value="NAT_SF"/>
    <property type="match status" value="1"/>
</dbReference>
<gene>
    <name evidence="4" type="ORF">DMO17_02885</name>
</gene>
<dbReference type="EMBL" id="QJRX01000002">
    <property type="protein sequence ID" value="PYC28138.1"/>
    <property type="molecule type" value="Genomic_DNA"/>
</dbReference>
<name>A0A2V4L8R5_AQUAC</name>
<feature type="domain" description="N-acetyltransferase" evidence="3">
    <location>
        <begin position="1"/>
        <end position="141"/>
    </location>
</feature>
<dbReference type="RefSeq" id="WP_110680816.1">
    <property type="nucleotide sequence ID" value="NZ_QJRX01000002.1"/>
</dbReference>
<dbReference type="OrthoDB" id="1821130at2"/>
<accession>A0A2V4L8R5</accession>
<dbReference type="AlphaFoldDB" id="A0A2V4L8R5"/>
<evidence type="ECO:0000259" key="3">
    <source>
        <dbReference type="PROSITE" id="PS51186"/>
    </source>
</evidence>
<dbReference type="SUPFAM" id="SSF55729">
    <property type="entry name" value="Acyl-CoA N-acyltransferases (Nat)"/>
    <property type="match status" value="1"/>
</dbReference>
<proteinExistence type="predicted"/>
<dbReference type="InterPro" id="IPR050832">
    <property type="entry name" value="Bact_Acetyltransf"/>
</dbReference>
<reference evidence="4 5" key="1">
    <citation type="submission" date="2018-06" db="EMBL/GenBank/DDBJ databases">
        <title>Pseudomonas diversity within urban Lake Michigan freshwaters.</title>
        <authorList>
            <person name="Batrich M."/>
            <person name="Hatzopoulos T."/>
            <person name="Putonti C."/>
        </authorList>
    </citation>
    <scope>NUCLEOTIDE SEQUENCE [LARGE SCALE GENOMIC DNA]</scope>
    <source>
        <strain evidence="4 5">MB-090714</strain>
    </source>
</reference>
<dbReference type="Proteomes" id="UP000248146">
    <property type="component" value="Unassembled WGS sequence"/>
</dbReference>
<evidence type="ECO:0000256" key="2">
    <source>
        <dbReference type="ARBA" id="ARBA00023315"/>
    </source>
</evidence>